<gene>
    <name evidence="1" type="ORF">F4820DRAFT_465811</name>
</gene>
<name>A0ACB9ZAD8_9PEZI</name>
<reference evidence="1 2" key="1">
    <citation type="journal article" date="2022" name="New Phytol.">
        <title>Ecological generalism drives hyperdiversity of secondary metabolite gene clusters in xylarialean endophytes.</title>
        <authorList>
            <person name="Franco M.E.E."/>
            <person name="Wisecaver J.H."/>
            <person name="Arnold A.E."/>
            <person name="Ju Y.M."/>
            <person name="Slot J.C."/>
            <person name="Ahrendt S."/>
            <person name="Moore L.P."/>
            <person name="Eastman K.E."/>
            <person name="Scott K."/>
            <person name="Konkel Z."/>
            <person name="Mondo S.J."/>
            <person name="Kuo A."/>
            <person name="Hayes R.D."/>
            <person name="Haridas S."/>
            <person name="Andreopoulos B."/>
            <person name="Riley R."/>
            <person name="LaButti K."/>
            <person name="Pangilinan J."/>
            <person name="Lipzen A."/>
            <person name="Amirebrahimi M."/>
            <person name="Yan J."/>
            <person name="Adam C."/>
            <person name="Keymanesh K."/>
            <person name="Ng V."/>
            <person name="Louie K."/>
            <person name="Northen T."/>
            <person name="Drula E."/>
            <person name="Henrissat B."/>
            <person name="Hsieh H.M."/>
            <person name="Youens-Clark K."/>
            <person name="Lutzoni F."/>
            <person name="Miadlikowska J."/>
            <person name="Eastwood D.C."/>
            <person name="Hamelin R.C."/>
            <person name="Grigoriev I.V."/>
            <person name="U'Ren J.M."/>
        </authorList>
    </citation>
    <scope>NUCLEOTIDE SEQUENCE [LARGE SCALE GENOMIC DNA]</scope>
    <source>
        <strain evidence="1 2">CBS 119005</strain>
    </source>
</reference>
<proteinExistence type="predicted"/>
<sequence>MARRSRRYSVPSSSGRGRGSPPPAYTPYPNHEQTPLLKRPTYGQSDLDGSHHGFNICLRLFYLLIQLTIIFLFGVFLYKVLLLILSTISPHETIPAPPPTYSVAIIGAGPAGISAAQYLHSKARTLDIRFSITLFESAPSIGGQLALNDSTGGPVFPYNDRTQDPIIAEDIAGTALMWSNPLFTKTLEDTLGESIEFSELPSQQVGYFDGERIVSQTTRPYSKTPTSSWLGLIWKYGSSTWRAGAMSQEGDLRDRFADPPLESDVVQLMSSLGVAEPVQEYAHNGLDSRGIGDPYVTEVLAPQVARALAQKVSDVSTLAMVLSAFQEDTANAYVGGGDLLDRLEQILGATGVTVKTATEVTGLKHEEISSDASAWLVKYSAHGASGARAEAFDRVVIAAPSFDLYRAASVDDVEAASVLTYRPAHVAFFTLPARLRPDVYEDVDQVLFLERQEEGDSLGGVRELAFVREVVRIVDYGNRKVEYLYRALSDGDPTERLQQLDLEVTWLYQARLDNAYPFLYPFRRFPPFKLSEKGLWWTPAIHAIASTVDMSWLAGQIVAEEVVKDVLR</sequence>
<accession>A0ACB9ZAD8</accession>
<dbReference type="EMBL" id="MU393437">
    <property type="protein sequence ID" value="KAI4868516.1"/>
    <property type="molecule type" value="Genomic_DNA"/>
</dbReference>
<evidence type="ECO:0000313" key="1">
    <source>
        <dbReference type="EMBL" id="KAI4868516.1"/>
    </source>
</evidence>
<comment type="caution">
    <text evidence="1">The sequence shown here is derived from an EMBL/GenBank/DDBJ whole genome shotgun (WGS) entry which is preliminary data.</text>
</comment>
<organism evidence="1 2">
    <name type="scientific">Hypoxylon rubiginosum</name>
    <dbReference type="NCBI Taxonomy" id="110542"/>
    <lineage>
        <taxon>Eukaryota</taxon>
        <taxon>Fungi</taxon>
        <taxon>Dikarya</taxon>
        <taxon>Ascomycota</taxon>
        <taxon>Pezizomycotina</taxon>
        <taxon>Sordariomycetes</taxon>
        <taxon>Xylariomycetidae</taxon>
        <taxon>Xylariales</taxon>
        <taxon>Hypoxylaceae</taxon>
        <taxon>Hypoxylon</taxon>
    </lineage>
</organism>
<keyword evidence="2" id="KW-1185">Reference proteome</keyword>
<protein>
    <submittedName>
        <fullName evidence="1">Uncharacterized protein</fullName>
    </submittedName>
</protein>
<evidence type="ECO:0000313" key="2">
    <source>
        <dbReference type="Proteomes" id="UP001497700"/>
    </source>
</evidence>
<dbReference type="Proteomes" id="UP001497700">
    <property type="component" value="Unassembled WGS sequence"/>
</dbReference>